<dbReference type="Proteomes" id="UP000828390">
    <property type="component" value="Unassembled WGS sequence"/>
</dbReference>
<reference evidence="1" key="2">
    <citation type="submission" date="2020-11" db="EMBL/GenBank/DDBJ databases">
        <authorList>
            <person name="McCartney M.A."/>
            <person name="Auch B."/>
            <person name="Kono T."/>
            <person name="Mallez S."/>
            <person name="Becker A."/>
            <person name="Gohl D.M."/>
            <person name="Silverstein K.A.T."/>
            <person name="Koren S."/>
            <person name="Bechman K.B."/>
            <person name="Herman A."/>
            <person name="Abrahante J.E."/>
            <person name="Garbe J."/>
        </authorList>
    </citation>
    <scope>NUCLEOTIDE SEQUENCE</scope>
    <source>
        <strain evidence="1">Duluth1</strain>
        <tissue evidence="1">Whole animal</tissue>
    </source>
</reference>
<evidence type="ECO:0000313" key="1">
    <source>
        <dbReference type="EMBL" id="KAH3734336.1"/>
    </source>
</evidence>
<keyword evidence="2" id="KW-1185">Reference proteome</keyword>
<protein>
    <submittedName>
        <fullName evidence="1">Uncharacterized protein</fullName>
    </submittedName>
</protein>
<comment type="caution">
    <text evidence="1">The sequence shown here is derived from an EMBL/GenBank/DDBJ whole genome shotgun (WGS) entry which is preliminary data.</text>
</comment>
<organism evidence="1 2">
    <name type="scientific">Dreissena polymorpha</name>
    <name type="common">Zebra mussel</name>
    <name type="synonym">Mytilus polymorpha</name>
    <dbReference type="NCBI Taxonomy" id="45954"/>
    <lineage>
        <taxon>Eukaryota</taxon>
        <taxon>Metazoa</taxon>
        <taxon>Spiralia</taxon>
        <taxon>Lophotrochozoa</taxon>
        <taxon>Mollusca</taxon>
        <taxon>Bivalvia</taxon>
        <taxon>Autobranchia</taxon>
        <taxon>Heteroconchia</taxon>
        <taxon>Euheterodonta</taxon>
        <taxon>Imparidentia</taxon>
        <taxon>Neoheterodontei</taxon>
        <taxon>Myida</taxon>
        <taxon>Dreissenoidea</taxon>
        <taxon>Dreissenidae</taxon>
        <taxon>Dreissena</taxon>
    </lineage>
</organism>
<proteinExistence type="predicted"/>
<dbReference type="AlphaFoldDB" id="A0A9D4HX90"/>
<reference evidence="1" key="1">
    <citation type="journal article" date="2019" name="bioRxiv">
        <title>The Genome of the Zebra Mussel, Dreissena polymorpha: A Resource for Invasive Species Research.</title>
        <authorList>
            <person name="McCartney M.A."/>
            <person name="Auch B."/>
            <person name="Kono T."/>
            <person name="Mallez S."/>
            <person name="Zhang Y."/>
            <person name="Obille A."/>
            <person name="Becker A."/>
            <person name="Abrahante J.E."/>
            <person name="Garbe J."/>
            <person name="Badalamenti J.P."/>
            <person name="Herman A."/>
            <person name="Mangelson H."/>
            <person name="Liachko I."/>
            <person name="Sullivan S."/>
            <person name="Sone E.D."/>
            <person name="Koren S."/>
            <person name="Silverstein K.A.T."/>
            <person name="Beckman K.B."/>
            <person name="Gohl D.M."/>
        </authorList>
    </citation>
    <scope>NUCLEOTIDE SEQUENCE</scope>
    <source>
        <strain evidence="1">Duluth1</strain>
        <tissue evidence="1">Whole animal</tissue>
    </source>
</reference>
<evidence type="ECO:0000313" key="2">
    <source>
        <dbReference type="Proteomes" id="UP000828390"/>
    </source>
</evidence>
<gene>
    <name evidence="1" type="ORF">DPMN_040775</name>
</gene>
<sequence>MADEADGVLFHARNDVVIFGFGMSRDCVYSLGLFFPSQIFWHSPKSASVVSSLCLFGSEGTFSVSGDFAPFSLCIGPSNSAFIKDGNSSTVFVWDCYERHWGMVKTDNYIVASTFGPSVQDCGTLGQ</sequence>
<name>A0A9D4HX90_DREPO</name>
<accession>A0A9D4HX90</accession>
<dbReference type="EMBL" id="JAIWYP010000011">
    <property type="protein sequence ID" value="KAH3734336.1"/>
    <property type="molecule type" value="Genomic_DNA"/>
</dbReference>